<dbReference type="PANTHER" id="PTHR23028">
    <property type="entry name" value="ACETYLTRANSFERASE"/>
    <property type="match status" value="1"/>
</dbReference>
<feature type="transmembrane region" description="Helical" evidence="1">
    <location>
        <begin position="251"/>
        <end position="270"/>
    </location>
</feature>
<dbReference type="Pfam" id="PF01757">
    <property type="entry name" value="Acyl_transf_3"/>
    <property type="match status" value="1"/>
</dbReference>
<feature type="transmembrane region" description="Helical" evidence="1">
    <location>
        <begin position="81"/>
        <end position="101"/>
    </location>
</feature>
<keyword evidence="3" id="KW-0012">Acyltransferase</keyword>
<proteinExistence type="predicted"/>
<accession>A0A7X9NRC6</accession>
<dbReference type="PANTHER" id="PTHR23028:SF53">
    <property type="entry name" value="ACYL_TRANSF_3 DOMAIN-CONTAINING PROTEIN"/>
    <property type="match status" value="1"/>
</dbReference>
<evidence type="ECO:0000259" key="2">
    <source>
        <dbReference type="Pfam" id="PF01757"/>
    </source>
</evidence>
<reference evidence="3 4" key="1">
    <citation type="submission" date="2020-04" db="EMBL/GenBank/DDBJ databases">
        <authorList>
            <person name="Hitch T.C.A."/>
            <person name="Wylensek D."/>
            <person name="Clavel T."/>
        </authorList>
    </citation>
    <scope>NUCLEOTIDE SEQUENCE [LARGE SCALE GENOMIC DNA]</scope>
    <source>
        <strain evidence="3 4">BSM-130-P53-3C</strain>
    </source>
</reference>
<keyword evidence="3" id="KW-0808">Transferase</keyword>
<dbReference type="InterPro" id="IPR050879">
    <property type="entry name" value="Acyltransferase_3"/>
</dbReference>
<dbReference type="GO" id="GO:0016747">
    <property type="term" value="F:acyltransferase activity, transferring groups other than amino-acyl groups"/>
    <property type="evidence" value="ECO:0007669"/>
    <property type="project" value="InterPro"/>
</dbReference>
<dbReference type="InterPro" id="IPR002656">
    <property type="entry name" value="Acyl_transf_3_dom"/>
</dbReference>
<keyword evidence="1" id="KW-0812">Transmembrane</keyword>
<feature type="transmembrane region" description="Helical" evidence="1">
    <location>
        <begin position="357"/>
        <end position="377"/>
    </location>
</feature>
<dbReference type="GO" id="GO:0016020">
    <property type="term" value="C:membrane"/>
    <property type="evidence" value="ECO:0007669"/>
    <property type="project" value="TreeGrafter"/>
</dbReference>
<keyword evidence="1" id="KW-0472">Membrane</keyword>
<feature type="transmembrane region" description="Helical" evidence="1">
    <location>
        <begin position="319"/>
        <end position="345"/>
    </location>
</feature>
<keyword evidence="1" id="KW-1133">Transmembrane helix</keyword>
<feature type="transmembrane region" description="Helical" evidence="1">
    <location>
        <begin position="206"/>
        <end position="230"/>
    </location>
</feature>
<feature type="transmembrane region" description="Helical" evidence="1">
    <location>
        <begin position="290"/>
        <end position="307"/>
    </location>
</feature>
<sequence length="394" mass="44782">MTNDCSGHRCQLPGLQVLRAVACAGVFLTHTLIDGLDALGSSAVTIFFMLSGFVLVYQYLGKHRLAEPSLVANVRFAVHKLWRLYPLHVAMICLMVVIMRIPPNQLHPEDIAAIPASMLLVQSWVPVRSTFWGANSVSWFLSDLLFLYFLFPWILRWFERQSELPLRQTRRRAMAVITVMLAVEVIFGLLSTCFPHPVGGETLGFWFMYIFPPARIPDFMIGCALGYLFVRTQESPHESVRDGYMQSSMMQLFAVVLMMLANLLFEIAHHGKDDWVGYRIMHDGVWYSELLPFTMTAGLLIWSFAHTQGAMTQMLDSRMMMFLAALSPYFYLIHRPAMLAVQVVIAKFDVGILIDSVPYMAIVIAVSLALSWLYSVIIGRPVRWQSFGSVNIRR</sequence>
<feature type="transmembrane region" description="Helical" evidence="1">
    <location>
        <begin position="39"/>
        <end position="60"/>
    </location>
</feature>
<dbReference type="GO" id="GO:0009103">
    <property type="term" value="P:lipopolysaccharide biosynthetic process"/>
    <property type="evidence" value="ECO:0007669"/>
    <property type="project" value="TreeGrafter"/>
</dbReference>
<dbReference type="EMBL" id="JABAGI010000008">
    <property type="protein sequence ID" value="NME62408.1"/>
    <property type="molecule type" value="Genomic_DNA"/>
</dbReference>
<gene>
    <name evidence="3" type="ORF">HF844_06310</name>
</gene>
<evidence type="ECO:0000313" key="4">
    <source>
        <dbReference type="Proteomes" id="UP000588369"/>
    </source>
</evidence>
<feature type="transmembrane region" description="Helical" evidence="1">
    <location>
        <begin position="137"/>
        <end position="155"/>
    </location>
</feature>
<comment type="caution">
    <text evidence="3">The sequence shown here is derived from an EMBL/GenBank/DDBJ whole genome shotgun (WGS) entry which is preliminary data.</text>
</comment>
<dbReference type="Proteomes" id="UP000588369">
    <property type="component" value="Unassembled WGS sequence"/>
</dbReference>
<organism evidence="3 4">
    <name type="scientific">Bifidobacterium thermophilum</name>
    <dbReference type="NCBI Taxonomy" id="33905"/>
    <lineage>
        <taxon>Bacteria</taxon>
        <taxon>Bacillati</taxon>
        <taxon>Actinomycetota</taxon>
        <taxon>Actinomycetes</taxon>
        <taxon>Bifidobacteriales</taxon>
        <taxon>Bifidobacteriaceae</taxon>
        <taxon>Bifidobacterium</taxon>
    </lineage>
</organism>
<evidence type="ECO:0000256" key="1">
    <source>
        <dbReference type="SAM" id="Phobius"/>
    </source>
</evidence>
<protein>
    <submittedName>
        <fullName evidence="3">Acyltransferase</fullName>
    </submittedName>
</protein>
<name>A0A7X9NRC6_9BIFI</name>
<feature type="transmembrane region" description="Helical" evidence="1">
    <location>
        <begin position="12"/>
        <end position="33"/>
    </location>
</feature>
<dbReference type="AlphaFoldDB" id="A0A7X9NRC6"/>
<dbReference type="RefSeq" id="WP_168984324.1">
    <property type="nucleotide sequence ID" value="NZ_JABAGI010000008.1"/>
</dbReference>
<feature type="domain" description="Acyltransferase 3" evidence="2">
    <location>
        <begin position="14"/>
        <end position="375"/>
    </location>
</feature>
<feature type="transmembrane region" description="Helical" evidence="1">
    <location>
        <begin position="175"/>
        <end position="194"/>
    </location>
</feature>
<evidence type="ECO:0000313" key="3">
    <source>
        <dbReference type="EMBL" id="NME62408.1"/>
    </source>
</evidence>